<comment type="similarity">
    <text evidence="16">Belongs to the NOD1-NOD2 family.</text>
</comment>
<dbReference type="Pfam" id="PF05729">
    <property type="entry name" value="NACHT"/>
    <property type="match status" value="1"/>
</dbReference>
<gene>
    <name evidence="19" type="ORF">F2P81_004816</name>
</gene>
<keyword evidence="8" id="KW-0677">Repeat</keyword>
<dbReference type="SMART" id="SM00368">
    <property type="entry name" value="LRR_RI"/>
    <property type="match status" value="5"/>
</dbReference>
<dbReference type="SMART" id="SM00114">
    <property type="entry name" value="CARD"/>
    <property type="match status" value="2"/>
</dbReference>
<dbReference type="GO" id="GO:0045087">
    <property type="term" value="P:innate immune response"/>
    <property type="evidence" value="ECO:0007669"/>
    <property type="project" value="UniProtKB-KW"/>
</dbReference>
<dbReference type="Proteomes" id="UP000438429">
    <property type="component" value="Unassembled WGS sequence"/>
</dbReference>
<reference evidence="19 20" key="1">
    <citation type="submission" date="2019-06" db="EMBL/GenBank/DDBJ databases">
        <title>Draft genomes of female and male turbot (Scophthalmus maximus).</title>
        <authorList>
            <person name="Xu H."/>
            <person name="Xu X.-W."/>
            <person name="Shao C."/>
            <person name="Chen S."/>
        </authorList>
    </citation>
    <scope>NUCLEOTIDE SEQUENCE [LARGE SCALE GENOMIC DNA]</scope>
    <source>
        <strain evidence="19">Ysfricsl-2016a</strain>
        <tissue evidence="19">Blood</tissue>
    </source>
</reference>
<evidence type="ECO:0000313" key="20">
    <source>
        <dbReference type="Proteomes" id="UP000438429"/>
    </source>
</evidence>
<dbReference type="InterPro" id="IPR001611">
    <property type="entry name" value="Leu-rich_rpt"/>
</dbReference>
<dbReference type="Gene3D" id="3.40.50.300">
    <property type="entry name" value="P-loop containing nucleotide triphosphate hydrolases"/>
    <property type="match status" value="1"/>
</dbReference>
<evidence type="ECO:0000256" key="13">
    <source>
        <dbReference type="ARBA" id="ARBA00023136"/>
    </source>
</evidence>
<dbReference type="InterPro" id="IPR041267">
    <property type="entry name" value="NLRP_HD2"/>
</dbReference>
<evidence type="ECO:0000256" key="12">
    <source>
        <dbReference type="ARBA" id="ARBA00022859"/>
    </source>
</evidence>
<comment type="caution">
    <text evidence="19">The sequence shown here is derived from an EMBL/GenBank/DDBJ whole genome shotgun (WGS) entry which is preliminary data.</text>
</comment>
<dbReference type="Pfam" id="PF00619">
    <property type="entry name" value="CARD"/>
    <property type="match status" value="1"/>
</dbReference>
<evidence type="ECO:0000256" key="5">
    <source>
        <dbReference type="ARBA" id="ARBA00022490"/>
    </source>
</evidence>
<keyword evidence="9" id="KW-0547">Nucleotide-binding</keyword>
<keyword evidence="11" id="KW-0832">Ubl conjugation</keyword>
<dbReference type="Pfam" id="PF17779">
    <property type="entry name" value="WHD_NOD2"/>
    <property type="match status" value="1"/>
</dbReference>
<dbReference type="InterPro" id="IPR027417">
    <property type="entry name" value="P-loop_NTPase"/>
</dbReference>
<name>A0A6A4TF83_SCOMX</name>
<feature type="domain" description="CARD" evidence="17">
    <location>
        <begin position="7"/>
        <end position="91"/>
    </location>
</feature>
<evidence type="ECO:0000256" key="9">
    <source>
        <dbReference type="ARBA" id="ARBA00022741"/>
    </source>
</evidence>
<dbReference type="AlphaFoldDB" id="A0A6A4TF83"/>
<dbReference type="GO" id="GO:0005737">
    <property type="term" value="C:cytoplasm"/>
    <property type="evidence" value="ECO:0007669"/>
    <property type="project" value="UniProtKB-SubCell"/>
</dbReference>
<keyword evidence="7" id="KW-0433">Leucine-rich repeat</keyword>
<evidence type="ECO:0000256" key="10">
    <source>
        <dbReference type="ARBA" id="ARBA00022840"/>
    </source>
</evidence>
<feature type="domain" description="NACHT" evidence="18">
    <location>
        <begin position="280"/>
        <end position="416"/>
    </location>
</feature>
<keyword evidence="6" id="KW-0399">Innate immunity</keyword>
<dbReference type="PROSITE" id="PS50837">
    <property type="entry name" value="NACHT"/>
    <property type="match status" value="1"/>
</dbReference>
<dbReference type="InterPro" id="IPR011029">
    <property type="entry name" value="DEATH-like_dom_sf"/>
</dbReference>
<keyword evidence="15" id="KW-0449">Lipoprotein</keyword>
<dbReference type="InterPro" id="IPR051261">
    <property type="entry name" value="NLR"/>
</dbReference>
<evidence type="ECO:0000256" key="1">
    <source>
        <dbReference type="ARBA" id="ARBA00004187"/>
    </source>
</evidence>
<dbReference type="GO" id="GO:0005524">
    <property type="term" value="F:ATP binding"/>
    <property type="evidence" value="ECO:0007669"/>
    <property type="project" value="UniProtKB-KW"/>
</dbReference>
<keyword evidence="12" id="KW-0391">Immunity</keyword>
<evidence type="ECO:0000256" key="15">
    <source>
        <dbReference type="ARBA" id="ARBA00023288"/>
    </source>
</evidence>
<keyword evidence="5" id="KW-0963">Cytoplasm</keyword>
<dbReference type="Gene3D" id="1.10.533.10">
    <property type="entry name" value="Death Domain, Fas"/>
    <property type="match status" value="2"/>
</dbReference>
<evidence type="ECO:0000259" key="18">
    <source>
        <dbReference type="PROSITE" id="PS50837"/>
    </source>
</evidence>
<evidence type="ECO:0000256" key="4">
    <source>
        <dbReference type="ARBA" id="ARBA00022475"/>
    </source>
</evidence>
<dbReference type="Pfam" id="PF13516">
    <property type="entry name" value="LRR_6"/>
    <property type="match status" value="2"/>
</dbReference>
<organism evidence="19 20">
    <name type="scientific">Scophthalmus maximus</name>
    <name type="common">Turbot</name>
    <name type="synonym">Psetta maxima</name>
    <dbReference type="NCBI Taxonomy" id="52904"/>
    <lineage>
        <taxon>Eukaryota</taxon>
        <taxon>Metazoa</taxon>
        <taxon>Chordata</taxon>
        <taxon>Craniata</taxon>
        <taxon>Vertebrata</taxon>
        <taxon>Euteleostomi</taxon>
        <taxon>Actinopterygii</taxon>
        <taxon>Neopterygii</taxon>
        <taxon>Teleostei</taxon>
        <taxon>Neoteleostei</taxon>
        <taxon>Acanthomorphata</taxon>
        <taxon>Carangaria</taxon>
        <taxon>Pleuronectiformes</taxon>
        <taxon>Pleuronectoidei</taxon>
        <taxon>Scophthalmidae</taxon>
        <taxon>Scophthalmus</taxon>
    </lineage>
</organism>
<dbReference type="PROSITE" id="PS50209">
    <property type="entry name" value="CARD"/>
    <property type="match status" value="2"/>
</dbReference>
<proteinExistence type="inferred from homology"/>
<dbReference type="SUPFAM" id="SSF47986">
    <property type="entry name" value="DEATH domain"/>
    <property type="match status" value="2"/>
</dbReference>
<evidence type="ECO:0000256" key="7">
    <source>
        <dbReference type="ARBA" id="ARBA00022614"/>
    </source>
</evidence>
<dbReference type="EMBL" id="VEVO01000004">
    <property type="protein sequence ID" value="KAF0043479.1"/>
    <property type="molecule type" value="Genomic_DNA"/>
</dbReference>
<evidence type="ECO:0000256" key="2">
    <source>
        <dbReference type="ARBA" id="ARBA00004193"/>
    </source>
</evidence>
<protein>
    <recommendedName>
        <fullName evidence="21">Nucleotide-binding oligomerization domain-containing protein 2</fullName>
    </recommendedName>
</protein>
<feature type="domain" description="CARD" evidence="17">
    <location>
        <begin position="116"/>
        <end position="197"/>
    </location>
</feature>
<dbReference type="InterPro" id="IPR032675">
    <property type="entry name" value="LRR_dom_sf"/>
</dbReference>
<evidence type="ECO:0000256" key="14">
    <source>
        <dbReference type="ARBA" id="ARBA00023139"/>
    </source>
</evidence>
<evidence type="ECO:0000259" key="17">
    <source>
        <dbReference type="PROSITE" id="PS50209"/>
    </source>
</evidence>
<accession>A0A6A4TF83</accession>
<evidence type="ECO:0000256" key="3">
    <source>
        <dbReference type="ARBA" id="ARBA00004496"/>
    </source>
</evidence>
<dbReference type="GO" id="GO:0042981">
    <property type="term" value="P:regulation of apoptotic process"/>
    <property type="evidence" value="ECO:0007669"/>
    <property type="project" value="InterPro"/>
</dbReference>
<sequence>MEAGLSESTLAQERVLEQRTEILHALCSSGSAERLERLLDVLLARGELVWEDYQNIQVPGRALYASARQLLDLVYTKGVDTCEALLSALKQVLPEVHGGGLSFSGCCMNPEKEGVSRSTATQTLLTHRPDLVSELQGCIEGTLDALVVSGNFTSGDCGDVRLPTRTPSQQARRLLDHVRSKGESAAKVVLHYIQQTQTSGSSLTKDKVSPPEEFLKYQKKLRSSVSAQSCFLSTYGGISHMSLDDIYTEGQLELAHDCANGLLGLEDIVGTAGTVNEEADTVLVSGEAGSGKSTLLQKLHLLWARGAALQDFLFLFPFSCRRLNSEHMELSAQELLFQHCCWPDREQEEIFQFILDHPHLTLFTFDGLDELKQRFSDENRLCCPTQRAPVHTLLFNLLQGSLMKGVLKVTTSRSEAVGPVLRRHLRKEVLLKGFSPSGIDCFVKKHHSDPTMAAKVLESLQTNNALLGLCHSPVLCWIVSQCHKELLGCGEGSLQTITDVYLMILQHFLQHQSPLKSAMGLGWLHDHLQSVLHIGQLAFDGIGTSCYIFSSTDLKTCGVDEKDICMGFLIQSKEMSSTHGKRYEFLHVTMQCFFAALYIVLSSDTDRSTILKIFELRDMRETSQSGKCFRACLPSTIQQEPILAGEDTVAERPNLQITATFVSGLLSQRHRSLWVDCCPSAMIEKKIKHVSRCLSKGMQKHFKSIPQPVAGEKKSMHAMPDFVWLIKCIYEMQESRIAQNAIGKLDVDHLKLTYCNIGPVECTALAYVLQHLRKPVGLQLDNNSVGDVGVEQLLPCMHICNSLYLRNNNITDQGICKLISKVIQCDNFQKIALFNNKLTDACTQHFSHLLKTRQDFLSLRLGNNNITAEGAKQLAEGLKVNQSLRFLGLWGNKIGDAGADALASALQNSKSLLWLSLVGNGVGNAGACALANIIKNSPSLEELWLTENCITRTGVECLIQALKHNIHVKSVWPASDRGDHFKHDRRRQPVTEGDAYQGPVIDSPCLVMARCCSGCQGKCSLKNKRGTMLLLKNHSGKPFRLIVF</sequence>
<dbReference type="Pfam" id="PF17776">
    <property type="entry name" value="NLRC4_HD2"/>
    <property type="match status" value="1"/>
</dbReference>
<evidence type="ECO:0000256" key="6">
    <source>
        <dbReference type="ARBA" id="ARBA00022588"/>
    </source>
</evidence>
<comment type="subcellular location">
    <subcellularLocation>
        <location evidence="1">Basolateral cell membrane</location>
    </subcellularLocation>
    <subcellularLocation>
        <location evidence="2">Cell membrane</location>
        <topology evidence="2">Lipid-anchor</topology>
    </subcellularLocation>
    <subcellularLocation>
        <location evidence="3">Cytoplasm</location>
    </subcellularLocation>
</comment>
<dbReference type="PANTHER" id="PTHR24106">
    <property type="entry name" value="NACHT, LRR AND CARD DOMAINS-CONTAINING"/>
    <property type="match status" value="1"/>
</dbReference>
<evidence type="ECO:0000256" key="16">
    <source>
        <dbReference type="ARBA" id="ARBA00038296"/>
    </source>
</evidence>
<dbReference type="SUPFAM" id="SSF52047">
    <property type="entry name" value="RNI-like"/>
    <property type="match status" value="1"/>
</dbReference>
<dbReference type="FunFam" id="3.40.50.300:FF:000940">
    <property type="entry name" value="Nucleotide-binding oligomerization domain-containing protein 2"/>
    <property type="match status" value="1"/>
</dbReference>
<dbReference type="InterPro" id="IPR007111">
    <property type="entry name" value="NACHT_NTPase"/>
</dbReference>
<dbReference type="GO" id="GO:0016323">
    <property type="term" value="C:basolateral plasma membrane"/>
    <property type="evidence" value="ECO:0007669"/>
    <property type="project" value="UniProtKB-SubCell"/>
</dbReference>
<keyword evidence="4" id="KW-1003">Cell membrane</keyword>
<evidence type="ECO:0000256" key="11">
    <source>
        <dbReference type="ARBA" id="ARBA00022843"/>
    </source>
</evidence>
<keyword evidence="13" id="KW-0472">Membrane</keyword>
<evidence type="ECO:0000313" key="19">
    <source>
        <dbReference type="EMBL" id="KAF0043479.1"/>
    </source>
</evidence>
<keyword evidence="10" id="KW-0067">ATP-binding</keyword>
<evidence type="ECO:0000256" key="8">
    <source>
        <dbReference type="ARBA" id="ARBA00022737"/>
    </source>
</evidence>
<dbReference type="InterPro" id="IPR041075">
    <property type="entry name" value="NOD1/2_WH"/>
</dbReference>
<evidence type="ECO:0008006" key="21">
    <source>
        <dbReference type="Google" id="ProtNLM"/>
    </source>
</evidence>
<dbReference type="Gene3D" id="3.80.10.10">
    <property type="entry name" value="Ribonuclease Inhibitor"/>
    <property type="match status" value="1"/>
</dbReference>
<keyword evidence="14" id="KW-0564">Palmitate</keyword>
<dbReference type="InterPro" id="IPR001315">
    <property type="entry name" value="CARD"/>
</dbReference>